<proteinExistence type="predicted"/>
<name>A0A9W4WWP4_9GLOM</name>
<evidence type="ECO:0000259" key="1">
    <source>
        <dbReference type="PROSITE" id="PS50011"/>
    </source>
</evidence>
<dbReference type="InterPro" id="IPR051681">
    <property type="entry name" value="Ser/Thr_Kinases-Pseudokinases"/>
</dbReference>
<dbReference type="GO" id="GO:0005524">
    <property type="term" value="F:ATP binding"/>
    <property type="evidence" value="ECO:0007669"/>
    <property type="project" value="InterPro"/>
</dbReference>
<dbReference type="EMBL" id="CAMKVN010001742">
    <property type="protein sequence ID" value="CAI2177809.1"/>
    <property type="molecule type" value="Genomic_DNA"/>
</dbReference>
<dbReference type="InterPro" id="IPR011009">
    <property type="entry name" value="Kinase-like_dom_sf"/>
</dbReference>
<dbReference type="Gene3D" id="1.10.510.10">
    <property type="entry name" value="Transferase(Phosphotransferase) domain 1"/>
    <property type="match status" value="1"/>
</dbReference>
<dbReference type="PANTHER" id="PTHR44329">
    <property type="entry name" value="SERINE/THREONINE-PROTEIN KINASE TNNI3K-RELATED"/>
    <property type="match status" value="1"/>
</dbReference>
<dbReference type="Pfam" id="PF00069">
    <property type="entry name" value="Pkinase"/>
    <property type="match status" value="1"/>
</dbReference>
<dbReference type="InterPro" id="IPR000719">
    <property type="entry name" value="Prot_kinase_dom"/>
</dbReference>
<sequence>MKITVNIVDALDKIHCEDTIHSDLHSGNILFSQLIDLWLISNLGFYGSAIKLHLWEPPYIAPEIIDGKEYIKASDVYNLAMLMWEIASGKTPFNECENDYELAMNIVNGMRPKIESGIIPLEYKNLM</sequence>
<keyword evidence="3" id="KW-1185">Reference proteome</keyword>
<dbReference type="AlphaFoldDB" id="A0A9W4WWP4"/>
<evidence type="ECO:0000313" key="2">
    <source>
        <dbReference type="EMBL" id="CAI2177809.1"/>
    </source>
</evidence>
<dbReference type="SUPFAM" id="SSF56112">
    <property type="entry name" value="Protein kinase-like (PK-like)"/>
    <property type="match status" value="1"/>
</dbReference>
<accession>A0A9W4WWP4</accession>
<reference evidence="2" key="1">
    <citation type="submission" date="2022-08" db="EMBL/GenBank/DDBJ databases">
        <authorList>
            <person name="Kallberg Y."/>
            <person name="Tangrot J."/>
            <person name="Rosling A."/>
        </authorList>
    </citation>
    <scope>NUCLEOTIDE SEQUENCE</scope>
    <source>
        <strain evidence="2">Wild A</strain>
    </source>
</reference>
<feature type="domain" description="Protein kinase" evidence="1">
    <location>
        <begin position="1"/>
        <end position="127"/>
    </location>
</feature>
<protein>
    <submittedName>
        <fullName evidence="2">19943_t:CDS:1</fullName>
    </submittedName>
</protein>
<evidence type="ECO:0000313" key="3">
    <source>
        <dbReference type="Proteomes" id="UP001153678"/>
    </source>
</evidence>
<comment type="caution">
    <text evidence="2">The sequence shown here is derived from an EMBL/GenBank/DDBJ whole genome shotgun (WGS) entry which is preliminary data.</text>
</comment>
<gene>
    <name evidence="2" type="ORF">FWILDA_LOCUS8271</name>
</gene>
<dbReference type="OrthoDB" id="5979581at2759"/>
<organism evidence="2 3">
    <name type="scientific">Funneliformis geosporum</name>
    <dbReference type="NCBI Taxonomy" id="1117311"/>
    <lineage>
        <taxon>Eukaryota</taxon>
        <taxon>Fungi</taxon>
        <taxon>Fungi incertae sedis</taxon>
        <taxon>Mucoromycota</taxon>
        <taxon>Glomeromycotina</taxon>
        <taxon>Glomeromycetes</taxon>
        <taxon>Glomerales</taxon>
        <taxon>Glomeraceae</taxon>
        <taxon>Funneliformis</taxon>
    </lineage>
</organism>
<dbReference type="GO" id="GO:0004674">
    <property type="term" value="F:protein serine/threonine kinase activity"/>
    <property type="evidence" value="ECO:0007669"/>
    <property type="project" value="TreeGrafter"/>
</dbReference>
<dbReference type="PROSITE" id="PS50011">
    <property type="entry name" value="PROTEIN_KINASE_DOM"/>
    <property type="match status" value="1"/>
</dbReference>
<dbReference type="Proteomes" id="UP001153678">
    <property type="component" value="Unassembled WGS sequence"/>
</dbReference>